<accession>A0A9W9FMS9</accession>
<reference evidence="1" key="1">
    <citation type="submission" date="2022-11" db="EMBL/GenBank/DDBJ databases">
        <authorList>
            <person name="Petersen C."/>
        </authorList>
    </citation>
    <scope>NUCLEOTIDE SEQUENCE</scope>
    <source>
        <strain evidence="1">IBT 30761</strain>
    </source>
</reference>
<name>A0A9W9FMS9_9EURO</name>
<evidence type="ECO:0000313" key="2">
    <source>
        <dbReference type="Proteomes" id="UP001149074"/>
    </source>
</evidence>
<proteinExistence type="predicted"/>
<sequence length="64" mass="7126">MWQIQDGWALNVTNQETSCRALFSKSNLPVKKVASGMVASTLRDKLHESLATNFGTQAPNITYR</sequence>
<dbReference type="RefSeq" id="XP_056476358.1">
    <property type="nucleotide sequence ID" value="XM_056616001.1"/>
</dbReference>
<keyword evidence="2" id="KW-1185">Reference proteome</keyword>
<dbReference type="EMBL" id="JAPQKI010000004">
    <property type="protein sequence ID" value="KAJ5102978.1"/>
    <property type="molecule type" value="Genomic_DNA"/>
</dbReference>
<evidence type="ECO:0000313" key="1">
    <source>
        <dbReference type="EMBL" id="KAJ5102978.1"/>
    </source>
</evidence>
<reference evidence="1" key="2">
    <citation type="journal article" date="2023" name="IMA Fungus">
        <title>Comparative genomic study of the Penicillium genus elucidates a diverse pangenome and 15 lateral gene transfer events.</title>
        <authorList>
            <person name="Petersen C."/>
            <person name="Sorensen T."/>
            <person name="Nielsen M.R."/>
            <person name="Sondergaard T.E."/>
            <person name="Sorensen J.L."/>
            <person name="Fitzpatrick D.A."/>
            <person name="Frisvad J.C."/>
            <person name="Nielsen K.L."/>
        </authorList>
    </citation>
    <scope>NUCLEOTIDE SEQUENCE</scope>
    <source>
        <strain evidence="1">IBT 30761</strain>
    </source>
</reference>
<comment type="caution">
    <text evidence="1">The sequence shown here is derived from an EMBL/GenBank/DDBJ whole genome shotgun (WGS) entry which is preliminary data.</text>
</comment>
<gene>
    <name evidence="1" type="ORF">N7532_003507</name>
</gene>
<dbReference type="Proteomes" id="UP001149074">
    <property type="component" value="Unassembled WGS sequence"/>
</dbReference>
<dbReference type="GeneID" id="81354980"/>
<protein>
    <submittedName>
        <fullName evidence="1">Uncharacterized protein</fullName>
    </submittedName>
</protein>
<dbReference type="AlphaFoldDB" id="A0A9W9FMS9"/>
<organism evidence="1 2">
    <name type="scientific">Penicillium argentinense</name>
    <dbReference type="NCBI Taxonomy" id="1131581"/>
    <lineage>
        <taxon>Eukaryota</taxon>
        <taxon>Fungi</taxon>
        <taxon>Dikarya</taxon>
        <taxon>Ascomycota</taxon>
        <taxon>Pezizomycotina</taxon>
        <taxon>Eurotiomycetes</taxon>
        <taxon>Eurotiomycetidae</taxon>
        <taxon>Eurotiales</taxon>
        <taxon>Aspergillaceae</taxon>
        <taxon>Penicillium</taxon>
    </lineage>
</organism>